<dbReference type="Gene3D" id="6.20.210.20">
    <property type="entry name" value="THAP domain"/>
    <property type="match status" value="1"/>
</dbReference>
<evidence type="ECO:0000313" key="8">
    <source>
        <dbReference type="Proteomes" id="UP000494256"/>
    </source>
</evidence>
<accession>A0A8S1BTX9</accession>
<gene>
    <name evidence="7" type="ORF">APLA_LOCUS17458</name>
</gene>
<dbReference type="PROSITE" id="PS50950">
    <property type="entry name" value="ZF_THAP"/>
    <property type="match status" value="1"/>
</dbReference>
<evidence type="ECO:0000256" key="2">
    <source>
        <dbReference type="ARBA" id="ARBA00022771"/>
    </source>
</evidence>
<keyword evidence="1" id="KW-0479">Metal-binding</keyword>
<dbReference type="PANTHER" id="PTHR46600">
    <property type="entry name" value="THAP DOMAIN-CONTAINING"/>
    <property type="match status" value="1"/>
</dbReference>
<organism evidence="7 8">
    <name type="scientific">Arctia plantaginis</name>
    <name type="common">Wood tiger moth</name>
    <name type="synonym">Phalaena plantaginis</name>
    <dbReference type="NCBI Taxonomy" id="874455"/>
    <lineage>
        <taxon>Eukaryota</taxon>
        <taxon>Metazoa</taxon>
        <taxon>Ecdysozoa</taxon>
        <taxon>Arthropoda</taxon>
        <taxon>Hexapoda</taxon>
        <taxon>Insecta</taxon>
        <taxon>Pterygota</taxon>
        <taxon>Neoptera</taxon>
        <taxon>Endopterygota</taxon>
        <taxon>Lepidoptera</taxon>
        <taxon>Glossata</taxon>
        <taxon>Ditrysia</taxon>
        <taxon>Noctuoidea</taxon>
        <taxon>Erebidae</taxon>
        <taxon>Arctiinae</taxon>
        <taxon>Arctia</taxon>
    </lineage>
</organism>
<dbReference type="SUPFAM" id="SSF57716">
    <property type="entry name" value="Glucocorticoid receptor-like (DNA-binding domain)"/>
    <property type="match status" value="1"/>
</dbReference>
<evidence type="ECO:0000256" key="5">
    <source>
        <dbReference type="PROSITE-ProRule" id="PRU00309"/>
    </source>
</evidence>
<sequence>MTVTCIVCKKFAITGILIRSFHKFPSDGVLRHKWISALGLLKVPKTATVCSDHFDEKSFHQTDGYTRVRRLLANAVPSTWKKAIPCAEEKALGTIQVDENITRACGGIGCHNLAVHSLGLVTSPTNNCPIVFVCTCERNENFNIVHTKNSMLLSMHTAGTCQRSMRINENSSMYNAGSENNSNRKVCQLKQILRCHIKKRKKNKVQEKDVVK</sequence>
<evidence type="ECO:0000313" key="7">
    <source>
        <dbReference type="EMBL" id="CAB3261968.1"/>
    </source>
</evidence>
<protein>
    <recommendedName>
        <fullName evidence="6">THAP-type domain-containing protein</fullName>
    </recommendedName>
</protein>
<dbReference type="GO" id="GO:0008270">
    <property type="term" value="F:zinc ion binding"/>
    <property type="evidence" value="ECO:0007669"/>
    <property type="project" value="UniProtKB-KW"/>
</dbReference>
<dbReference type="GO" id="GO:0043565">
    <property type="term" value="F:sequence-specific DNA binding"/>
    <property type="evidence" value="ECO:0007669"/>
    <property type="project" value="InterPro"/>
</dbReference>
<comment type="caution">
    <text evidence="7">The sequence shown here is derived from an EMBL/GenBank/DDBJ whole genome shotgun (WGS) entry which is preliminary data.</text>
</comment>
<dbReference type="InterPro" id="IPR006612">
    <property type="entry name" value="THAP_Znf"/>
</dbReference>
<dbReference type="EMBL" id="CADEBD010001048">
    <property type="protein sequence ID" value="CAB3261968.1"/>
    <property type="molecule type" value="Genomic_DNA"/>
</dbReference>
<dbReference type="Proteomes" id="UP000494256">
    <property type="component" value="Unassembled WGS sequence"/>
</dbReference>
<evidence type="ECO:0000256" key="1">
    <source>
        <dbReference type="ARBA" id="ARBA00022723"/>
    </source>
</evidence>
<proteinExistence type="predicted"/>
<dbReference type="SMART" id="SM00692">
    <property type="entry name" value="DM3"/>
    <property type="match status" value="1"/>
</dbReference>
<feature type="domain" description="THAP-type" evidence="6">
    <location>
        <begin position="1"/>
        <end position="80"/>
    </location>
</feature>
<dbReference type="Pfam" id="PF05485">
    <property type="entry name" value="THAP"/>
    <property type="match status" value="1"/>
</dbReference>
<reference evidence="7 8" key="1">
    <citation type="submission" date="2020-04" db="EMBL/GenBank/DDBJ databases">
        <authorList>
            <person name="Wallbank WR R."/>
            <person name="Pardo Diaz C."/>
            <person name="Kozak K."/>
            <person name="Martin S."/>
            <person name="Jiggins C."/>
            <person name="Moest M."/>
            <person name="Warren A I."/>
            <person name="Byers J.R.P. K."/>
            <person name="Montejo-Kovacevich G."/>
            <person name="Yen C E."/>
        </authorList>
    </citation>
    <scope>NUCLEOTIDE SEQUENCE [LARGE SCALE GENOMIC DNA]</scope>
</reference>
<keyword evidence="4 5" id="KW-0238">DNA-binding</keyword>
<dbReference type="SMART" id="SM00980">
    <property type="entry name" value="THAP"/>
    <property type="match status" value="1"/>
</dbReference>
<dbReference type="PANTHER" id="PTHR46600:SF11">
    <property type="entry name" value="THAP DOMAIN-CONTAINING PROTEIN 10"/>
    <property type="match status" value="1"/>
</dbReference>
<dbReference type="OrthoDB" id="7173918at2759"/>
<keyword evidence="3" id="KW-0862">Zinc</keyword>
<evidence type="ECO:0000256" key="4">
    <source>
        <dbReference type="ARBA" id="ARBA00023125"/>
    </source>
</evidence>
<keyword evidence="2 5" id="KW-0863">Zinc-finger</keyword>
<name>A0A8S1BTX9_ARCPL</name>
<evidence type="ECO:0000259" key="6">
    <source>
        <dbReference type="PROSITE" id="PS50950"/>
    </source>
</evidence>
<evidence type="ECO:0000256" key="3">
    <source>
        <dbReference type="ARBA" id="ARBA00022833"/>
    </source>
</evidence>
<dbReference type="InterPro" id="IPR026516">
    <property type="entry name" value="THAP1/10"/>
</dbReference>
<dbReference type="InterPro" id="IPR038441">
    <property type="entry name" value="THAP_Znf_sf"/>
</dbReference>
<dbReference type="AlphaFoldDB" id="A0A8S1BTX9"/>